<evidence type="ECO:0000313" key="3">
    <source>
        <dbReference type="Proteomes" id="UP000281372"/>
    </source>
</evidence>
<organism evidence="2 3">
    <name type="scientific">Pseudomonas cannabina</name>
    <dbReference type="NCBI Taxonomy" id="86840"/>
    <lineage>
        <taxon>Bacteria</taxon>
        <taxon>Pseudomonadati</taxon>
        <taxon>Pseudomonadota</taxon>
        <taxon>Gammaproteobacteria</taxon>
        <taxon>Pseudomonadales</taxon>
        <taxon>Pseudomonadaceae</taxon>
        <taxon>Pseudomonas</taxon>
    </lineage>
</organism>
<comment type="caution">
    <text evidence="2">The sequence shown here is derived from an EMBL/GenBank/DDBJ whole genome shotgun (WGS) entry which is preliminary data.</text>
</comment>
<gene>
    <name evidence="2" type="ORF">ALQ64_200001</name>
</gene>
<evidence type="ECO:0000256" key="1">
    <source>
        <dbReference type="SAM" id="MobiDB-lite"/>
    </source>
</evidence>
<reference evidence="2 3" key="1">
    <citation type="submission" date="2018-08" db="EMBL/GenBank/DDBJ databases">
        <title>Recombination of ecologically and evolutionarily significant loci maintains genetic cohesion in the Pseudomonas syringae species complex.</title>
        <authorList>
            <person name="Dillon M."/>
            <person name="Thakur S."/>
            <person name="Almeida R.N.D."/>
            <person name="Weir B.S."/>
            <person name="Guttman D.S."/>
        </authorList>
    </citation>
    <scope>NUCLEOTIDE SEQUENCE [LARGE SCALE GENOMIC DNA]</scope>
    <source>
        <strain evidence="2 3">ICMP 2821</strain>
    </source>
</reference>
<dbReference type="AlphaFoldDB" id="A0A3M3K422"/>
<proteinExistence type="predicted"/>
<feature type="region of interest" description="Disordered" evidence="1">
    <location>
        <begin position="1"/>
        <end position="31"/>
    </location>
</feature>
<protein>
    <submittedName>
        <fullName evidence="2">Uncharacterized protein</fullName>
    </submittedName>
</protein>
<evidence type="ECO:0000313" key="2">
    <source>
        <dbReference type="EMBL" id="RMN17696.1"/>
    </source>
</evidence>
<dbReference type="Proteomes" id="UP000281372">
    <property type="component" value="Unassembled WGS sequence"/>
</dbReference>
<sequence>MTQPVDSTGKKAQLTGKKAQLTGKKAQLKRCKPLARAARRVYKQEKTRKNAKTLHRRVIGMNRENGKNRTLACDFRS</sequence>
<dbReference type="EMBL" id="RBOW01000993">
    <property type="protein sequence ID" value="RMN17696.1"/>
    <property type="molecule type" value="Genomic_DNA"/>
</dbReference>
<name>A0A3M3K422_PSECA</name>
<accession>A0A3M3K422</accession>